<evidence type="ECO:0000256" key="8">
    <source>
        <dbReference type="SAM" id="Phobius"/>
    </source>
</evidence>
<dbReference type="Proteomes" id="UP000218267">
    <property type="component" value="Chromosome"/>
</dbReference>
<comment type="similarity">
    <text evidence="2 7">Belongs to the ExbD/TolR family.</text>
</comment>
<organism evidence="9 10">
    <name type="scientific">Labilibaculum antarcticum</name>
    <dbReference type="NCBI Taxonomy" id="1717717"/>
    <lineage>
        <taxon>Bacteria</taxon>
        <taxon>Pseudomonadati</taxon>
        <taxon>Bacteroidota</taxon>
        <taxon>Bacteroidia</taxon>
        <taxon>Marinilabiliales</taxon>
        <taxon>Marinifilaceae</taxon>
        <taxon>Labilibaculum</taxon>
    </lineage>
</organism>
<keyword evidence="6 8" id="KW-0472">Membrane</keyword>
<reference evidence="9 10" key="1">
    <citation type="journal article" date="2018" name="Mar. Genomics">
        <title>Complete genome sequence of Marinifilaceae bacterium strain SPP2, isolated from the Antarctic marine sediment.</title>
        <authorList>
            <person name="Watanabe M."/>
            <person name="Kojima H."/>
            <person name="Fukui M."/>
        </authorList>
    </citation>
    <scope>NUCLEOTIDE SEQUENCE [LARGE SCALE GENOMIC DNA]</scope>
    <source>
        <strain evidence="9 10">SPP2</strain>
    </source>
</reference>
<dbReference type="Pfam" id="PF02472">
    <property type="entry name" value="ExbD"/>
    <property type="match status" value="1"/>
</dbReference>
<keyword evidence="4 7" id="KW-0812">Transmembrane</keyword>
<keyword evidence="3" id="KW-1003">Cell membrane</keyword>
<dbReference type="PANTHER" id="PTHR30558:SF7">
    <property type="entry name" value="TOL-PAL SYSTEM PROTEIN TOLR"/>
    <property type="match status" value="1"/>
</dbReference>
<dbReference type="GO" id="GO:0015031">
    <property type="term" value="P:protein transport"/>
    <property type="evidence" value="ECO:0007669"/>
    <property type="project" value="UniProtKB-KW"/>
</dbReference>
<dbReference type="GO" id="GO:0022857">
    <property type="term" value="F:transmembrane transporter activity"/>
    <property type="evidence" value="ECO:0007669"/>
    <property type="project" value="InterPro"/>
</dbReference>
<dbReference type="RefSeq" id="WP_096428156.1">
    <property type="nucleotide sequence ID" value="NZ_AP018042.1"/>
</dbReference>
<proteinExistence type="inferred from homology"/>
<evidence type="ECO:0000313" key="9">
    <source>
        <dbReference type="EMBL" id="BAX79231.1"/>
    </source>
</evidence>
<evidence type="ECO:0000256" key="3">
    <source>
        <dbReference type="ARBA" id="ARBA00022475"/>
    </source>
</evidence>
<name>A0A1Y1CIW6_9BACT</name>
<evidence type="ECO:0000256" key="4">
    <source>
        <dbReference type="ARBA" id="ARBA00022692"/>
    </source>
</evidence>
<dbReference type="Gene3D" id="3.30.420.270">
    <property type="match status" value="1"/>
</dbReference>
<dbReference type="AlphaFoldDB" id="A0A1Y1CIW6"/>
<reference evidence="10" key="2">
    <citation type="journal article" date="2020" name="Antonie Van Leeuwenhoek">
        <title>Labilibaculum antarcticum sp. nov., a novel facultative anaerobic, psychrotorelant bacterium isolated from marine sediment of Antarctica.</title>
        <authorList>
            <person name="Watanabe M."/>
            <person name="Kojima H."/>
            <person name="Fukui M."/>
        </authorList>
    </citation>
    <scope>NUCLEOTIDE SEQUENCE [LARGE SCALE GENOMIC DNA]</scope>
    <source>
        <strain evidence="10">SPP2</strain>
    </source>
</reference>
<gene>
    <name evidence="9" type="ORF">ALGA_0842</name>
</gene>
<accession>A0A1Y1CIW6</accession>
<keyword evidence="7" id="KW-0653">Protein transport</keyword>
<keyword evidence="5 8" id="KW-1133">Transmembrane helix</keyword>
<feature type="transmembrane region" description="Helical" evidence="8">
    <location>
        <begin position="21"/>
        <end position="41"/>
    </location>
</feature>
<dbReference type="PANTHER" id="PTHR30558">
    <property type="entry name" value="EXBD MEMBRANE COMPONENT OF PMF-DRIVEN MACROMOLECULE IMPORT SYSTEM"/>
    <property type="match status" value="1"/>
</dbReference>
<evidence type="ECO:0000256" key="6">
    <source>
        <dbReference type="ARBA" id="ARBA00023136"/>
    </source>
</evidence>
<dbReference type="GO" id="GO:0005886">
    <property type="term" value="C:plasma membrane"/>
    <property type="evidence" value="ECO:0007669"/>
    <property type="project" value="UniProtKB-SubCell"/>
</dbReference>
<evidence type="ECO:0000256" key="7">
    <source>
        <dbReference type="RuleBase" id="RU003879"/>
    </source>
</evidence>
<dbReference type="OrthoDB" id="9793581at2"/>
<dbReference type="InterPro" id="IPR003400">
    <property type="entry name" value="ExbD"/>
</dbReference>
<dbReference type="KEGG" id="mbas:ALGA_0842"/>
<evidence type="ECO:0000313" key="10">
    <source>
        <dbReference type="Proteomes" id="UP000218267"/>
    </source>
</evidence>
<evidence type="ECO:0000256" key="5">
    <source>
        <dbReference type="ARBA" id="ARBA00022989"/>
    </source>
</evidence>
<protein>
    <submittedName>
        <fullName evidence="9">Biopolymer transporter ExbD</fullName>
    </submittedName>
</protein>
<evidence type="ECO:0000256" key="2">
    <source>
        <dbReference type="ARBA" id="ARBA00005811"/>
    </source>
</evidence>
<keyword evidence="7" id="KW-0813">Transport</keyword>
<comment type="subcellular location">
    <subcellularLocation>
        <location evidence="1">Cell membrane</location>
        <topology evidence="1">Single-pass membrane protein</topology>
    </subcellularLocation>
    <subcellularLocation>
        <location evidence="7">Cell membrane</location>
        <topology evidence="7">Single-pass type II membrane protein</topology>
    </subcellularLocation>
</comment>
<dbReference type="EMBL" id="AP018042">
    <property type="protein sequence ID" value="BAX79231.1"/>
    <property type="molecule type" value="Genomic_DNA"/>
</dbReference>
<keyword evidence="10" id="KW-1185">Reference proteome</keyword>
<sequence length="130" mass="14794">MALKSRNKVNPNFSMSSMTDIVFLLLIFFMVTSTLIAPNALKLLLPKSKNQTAAKPITTVSIDKKFNFFIEMIPVPFSQLENRLQKRLAREEDPTISLHVDKSVPMEQVVKVMNIAKNNKYKLILATRAK</sequence>
<evidence type="ECO:0000256" key="1">
    <source>
        <dbReference type="ARBA" id="ARBA00004162"/>
    </source>
</evidence>